<gene>
    <name evidence="11" type="ORF">RVF87_04620</name>
</gene>
<feature type="transmembrane region" description="Helical" evidence="9">
    <location>
        <begin position="360"/>
        <end position="382"/>
    </location>
</feature>
<evidence type="ECO:0000256" key="3">
    <source>
        <dbReference type="ARBA" id="ARBA00022679"/>
    </source>
</evidence>
<evidence type="ECO:0000256" key="7">
    <source>
        <dbReference type="PROSITE-ProRule" id="PRU10141"/>
    </source>
</evidence>
<dbReference type="InterPro" id="IPR000719">
    <property type="entry name" value="Prot_kinase_dom"/>
</dbReference>
<name>A0ABZ2U652_9ACTN</name>
<dbReference type="EC" id="2.7.11.1" evidence="1"/>
<keyword evidence="2" id="KW-0723">Serine/threonine-protein kinase</keyword>
<keyword evidence="9" id="KW-0472">Membrane</keyword>
<dbReference type="InterPro" id="IPR008271">
    <property type="entry name" value="Ser/Thr_kinase_AS"/>
</dbReference>
<dbReference type="Gene3D" id="1.10.510.10">
    <property type="entry name" value="Transferase(Phosphotransferase) domain 1"/>
    <property type="match status" value="1"/>
</dbReference>
<keyword evidence="9" id="KW-1133">Transmembrane helix</keyword>
<sequence length="383" mass="41169">MDDDQEKESETLLQSGDEFAGYTIIRQLGRGGMGEVYLARHPRLPRSVALKVLRPVHHQDREFRRRFAREADLAASLDHRGIVAVYDRGEQSGLLWMSMQYVDGPDAARLLREHGALAPAVVAGLIRDVAAALDYAHRHHVIHRDVKPANILVRSAPTGPEALIADFGIAVPTVDATRITLIDSLVGSVEYAAPERLTDSGVDSRADQYSLGCTAFQLLTGELPFYRPTLAESVIAHLSAPMPSVCALVPGLDPSVDRVLNRALSKNREDRYPTCREFADDLLRAVGVGPQTSRRAPSRPVGPAQPAPAAPRTPAAPPTPPQSTHVPGPVGHRMTVIDASLGEIPADERPAPPPDSAGPVVLRSAIIGMAAILLLLTIIVLVT</sequence>
<evidence type="ECO:0000259" key="10">
    <source>
        <dbReference type="PROSITE" id="PS50011"/>
    </source>
</evidence>
<dbReference type="PROSITE" id="PS00108">
    <property type="entry name" value="PROTEIN_KINASE_ST"/>
    <property type="match status" value="1"/>
</dbReference>
<dbReference type="PANTHER" id="PTHR43289">
    <property type="entry name" value="MITOGEN-ACTIVATED PROTEIN KINASE KINASE KINASE 20-RELATED"/>
    <property type="match status" value="1"/>
</dbReference>
<keyword evidence="6 7" id="KW-0067">ATP-binding</keyword>
<keyword evidence="5 11" id="KW-0418">Kinase</keyword>
<dbReference type="GO" id="GO:0004674">
    <property type="term" value="F:protein serine/threonine kinase activity"/>
    <property type="evidence" value="ECO:0007669"/>
    <property type="project" value="UniProtKB-EC"/>
</dbReference>
<feature type="domain" description="Protein kinase" evidence="10">
    <location>
        <begin position="22"/>
        <end position="283"/>
    </location>
</feature>
<dbReference type="Proteomes" id="UP001479933">
    <property type="component" value="Chromosome"/>
</dbReference>
<keyword evidence="4 7" id="KW-0547">Nucleotide-binding</keyword>
<dbReference type="PANTHER" id="PTHR43289:SF6">
    <property type="entry name" value="SERINE_THREONINE-PROTEIN KINASE NEKL-3"/>
    <property type="match status" value="1"/>
</dbReference>
<feature type="compositionally biased region" description="Pro residues" evidence="8">
    <location>
        <begin position="303"/>
        <end position="321"/>
    </location>
</feature>
<dbReference type="EMBL" id="CP136137">
    <property type="protein sequence ID" value="WYY08364.1"/>
    <property type="molecule type" value="Genomic_DNA"/>
</dbReference>
<evidence type="ECO:0000256" key="2">
    <source>
        <dbReference type="ARBA" id="ARBA00022527"/>
    </source>
</evidence>
<dbReference type="RefSeq" id="WP_066168765.1">
    <property type="nucleotide sequence ID" value="NZ_CP136137.1"/>
</dbReference>
<organism evidence="11 12">
    <name type="scientific">Gordonia hydrophobica</name>
    <dbReference type="NCBI Taxonomy" id="40516"/>
    <lineage>
        <taxon>Bacteria</taxon>
        <taxon>Bacillati</taxon>
        <taxon>Actinomycetota</taxon>
        <taxon>Actinomycetes</taxon>
        <taxon>Mycobacteriales</taxon>
        <taxon>Gordoniaceae</taxon>
        <taxon>Gordonia</taxon>
    </lineage>
</organism>
<keyword evidence="9" id="KW-0812">Transmembrane</keyword>
<evidence type="ECO:0000313" key="11">
    <source>
        <dbReference type="EMBL" id="WYY08364.1"/>
    </source>
</evidence>
<evidence type="ECO:0000256" key="9">
    <source>
        <dbReference type="SAM" id="Phobius"/>
    </source>
</evidence>
<dbReference type="PROSITE" id="PS50011">
    <property type="entry name" value="PROTEIN_KINASE_DOM"/>
    <property type="match status" value="1"/>
</dbReference>
<evidence type="ECO:0000256" key="1">
    <source>
        <dbReference type="ARBA" id="ARBA00012513"/>
    </source>
</evidence>
<evidence type="ECO:0000256" key="5">
    <source>
        <dbReference type="ARBA" id="ARBA00022777"/>
    </source>
</evidence>
<dbReference type="CDD" id="cd14014">
    <property type="entry name" value="STKc_PknB_like"/>
    <property type="match status" value="1"/>
</dbReference>
<evidence type="ECO:0000256" key="4">
    <source>
        <dbReference type="ARBA" id="ARBA00022741"/>
    </source>
</evidence>
<evidence type="ECO:0000256" key="6">
    <source>
        <dbReference type="ARBA" id="ARBA00022840"/>
    </source>
</evidence>
<keyword evidence="12" id="KW-1185">Reference proteome</keyword>
<dbReference type="InterPro" id="IPR017441">
    <property type="entry name" value="Protein_kinase_ATP_BS"/>
</dbReference>
<evidence type="ECO:0000313" key="12">
    <source>
        <dbReference type="Proteomes" id="UP001479933"/>
    </source>
</evidence>
<dbReference type="InterPro" id="IPR011009">
    <property type="entry name" value="Kinase-like_dom_sf"/>
</dbReference>
<proteinExistence type="predicted"/>
<keyword evidence="3 11" id="KW-0808">Transferase</keyword>
<evidence type="ECO:0000256" key="8">
    <source>
        <dbReference type="SAM" id="MobiDB-lite"/>
    </source>
</evidence>
<dbReference type="SMART" id="SM00220">
    <property type="entry name" value="S_TKc"/>
    <property type="match status" value="1"/>
</dbReference>
<feature type="binding site" evidence="7">
    <location>
        <position position="51"/>
    </location>
    <ligand>
        <name>ATP</name>
        <dbReference type="ChEBI" id="CHEBI:30616"/>
    </ligand>
</feature>
<dbReference type="PROSITE" id="PS00107">
    <property type="entry name" value="PROTEIN_KINASE_ATP"/>
    <property type="match status" value="1"/>
</dbReference>
<protein>
    <recommendedName>
        <fullName evidence="1">non-specific serine/threonine protein kinase</fullName>
        <ecNumber evidence="1">2.7.11.1</ecNumber>
    </recommendedName>
</protein>
<dbReference type="SUPFAM" id="SSF56112">
    <property type="entry name" value="Protein kinase-like (PK-like)"/>
    <property type="match status" value="1"/>
</dbReference>
<accession>A0ABZ2U652</accession>
<feature type="region of interest" description="Disordered" evidence="8">
    <location>
        <begin position="289"/>
        <end position="332"/>
    </location>
</feature>
<reference evidence="11 12" key="1">
    <citation type="journal article" date="2023" name="Virus Evol.">
        <title>Computational host range prediction-The good, the bad, and the ugly.</title>
        <authorList>
            <person name="Howell A.A."/>
            <person name="Versoza C.J."/>
            <person name="Pfeifer S.P."/>
        </authorList>
    </citation>
    <scope>NUCLEOTIDE SEQUENCE [LARGE SCALE GENOMIC DNA]</scope>
    <source>
        <strain evidence="11 12">1610/1b</strain>
    </source>
</reference>
<dbReference type="Gene3D" id="3.30.200.20">
    <property type="entry name" value="Phosphorylase Kinase, domain 1"/>
    <property type="match status" value="1"/>
</dbReference>
<dbReference type="Pfam" id="PF00069">
    <property type="entry name" value="Pkinase"/>
    <property type="match status" value="1"/>
</dbReference>